<proteinExistence type="predicted"/>
<feature type="compositionally biased region" description="Pro residues" evidence="1">
    <location>
        <begin position="588"/>
        <end position="602"/>
    </location>
</feature>
<feature type="compositionally biased region" description="Polar residues" evidence="1">
    <location>
        <begin position="58"/>
        <end position="75"/>
    </location>
</feature>
<dbReference type="EMBL" id="KE145365">
    <property type="protein sequence ID" value="EPE30211.1"/>
    <property type="molecule type" value="Genomic_DNA"/>
</dbReference>
<feature type="compositionally biased region" description="Acidic residues" evidence="1">
    <location>
        <begin position="560"/>
        <end position="572"/>
    </location>
</feature>
<feature type="compositionally biased region" description="Low complexity" evidence="1">
    <location>
        <begin position="288"/>
        <end position="303"/>
    </location>
</feature>
<dbReference type="SUPFAM" id="SSF53474">
    <property type="entry name" value="alpha/beta-Hydrolases"/>
    <property type="match status" value="1"/>
</dbReference>
<organism evidence="2 3">
    <name type="scientific">Glarea lozoyensis (strain ATCC 20868 / MF5171)</name>
    <dbReference type="NCBI Taxonomy" id="1116229"/>
    <lineage>
        <taxon>Eukaryota</taxon>
        <taxon>Fungi</taxon>
        <taxon>Dikarya</taxon>
        <taxon>Ascomycota</taxon>
        <taxon>Pezizomycotina</taxon>
        <taxon>Leotiomycetes</taxon>
        <taxon>Helotiales</taxon>
        <taxon>Helotiaceae</taxon>
        <taxon>Glarea</taxon>
    </lineage>
</organism>
<dbReference type="eggNOG" id="ENOG502RY95">
    <property type="taxonomic scope" value="Eukaryota"/>
</dbReference>
<dbReference type="HOGENOM" id="CLU_008869_0_0_1"/>
<keyword evidence="3" id="KW-1185">Reference proteome</keyword>
<feature type="region of interest" description="Disordered" evidence="1">
    <location>
        <begin position="431"/>
        <end position="489"/>
    </location>
</feature>
<feature type="region of interest" description="Disordered" evidence="1">
    <location>
        <begin position="636"/>
        <end position="757"/>
    </location>
</feature>
<evidence type="ECO:0000256" key="1">
    <source>
        <dbReference type="SAM" id="MobiDB-lite"/>
    </source>
</evidence>
<feature type="compositionally biased region" description="Basic and acidic residues" evidence="1">
    <location>
        <begin position="649"/>
        <end position="708"/>
    </location>
</feature>
<dbReference type="GeneID" id="19471974"/>
<dbReference type="Proteomes" id="UP000016922">
    <property type="component" value="Unassembled WGS sequence"/>
</dbReference>
<dbReference type="InterPro" id="IPR029058">
    <property type="entry name" value="AB_hydrolase_fold"/>
</dbReference>
<feature type="compositionally biased region" description="Polar residues" evidence="1">
    <location>
        <begin position="16"/>
        <end position="31"/>
    </location>
</feature>
<feature type="compositionally biased region" description="Acidic residues" evidence="1">
    <location>
        <begin position="536"/>
        <end position="546"/>
    </location>
</feature>
<dbReference type="GO" id="GO:0016787">
    <property type="term" value="F:hydrolase activity"/>
    <property type="evidence" value="ECO:0007669"/>
    <property type="project" value="UniProtKB-KW"/>
</dbReference>
<dbReference type="KEGG" id="glz:GLAREA_12934"/>
<dbReference type="STRING" id="1116229.S3DDZ9"/>
<feature type="compositionally biased region" description="Low complexity" evidence="1">
    <location>
        <begin position="710"/>
        <end position="719"/>
    </location>
</feature>
<dbReference type="RefSeq" id="XP_008082888.1">
    <property type="nucleotide sequence ID" value="XM_008084697.1"/>
</dbReference>
<dbReference type="OMA" id="HVVHSKI"/>
<accession>S3DDZ9</accession>
<evidence type="ECO:0000313" key="3">
    <source>
        <dbReference type="Proteomes" id="UP000016922"/>
    </source>
</evidence>
<keyword evidence="2" id="KW-0378">Hydrolase</keyword>
<feature type="region of interest" description="Disordered" evidence="1">
    <location>
        <begin position="1"/>
        <end position="107"/>
    </location>
</feature>
<dbReference type="OrthoDB" id="3248508at2759"/>
<dbReference type="Gene3D" id="3.40.50.1820">
    <property type="entry name" value="alpha/beta hydrolase"/>
    <property type="match status" value="1"/>
</dbReference>
<dbReference type="PANTHER" id="PTHR47842:SF3">
    <property type="entry name" value="DUF676 DOMAIN-CONTAINING PROTEIN"/>
    <property type="match status" value="1"/>
</dbReference>
<gene>
    <name evidence="2" type="ORF">GLAREA_12934</name>
</gene>
<reference evidence="2 3" key="1">
    <citation type="journal article" date="2013" name="BMC Genomics">
        <title>Genomics-driven discovery of the pneumocandin biosynthetic gene cluster in the fungus Glarea lozoyensis.</title>
        <authorList>
            <person name="Chen L."/>
            <person name="Yue Q."/>
            <person name="Zhang X."/>
            <person name="Xiang M."/>
            <person name="Wang C."/>
            <person name="Li S."/>
            <person name="Che Y."/>
            <person name="Ortiz-Lopez F.J."/>
            <person name="Bills G.F."/>
            <person name="Liu X."/>
            <person name="An Z."/>
        </authorList>
    </citation>
    <scope>NUCLEOTIDE SEQUENCE [LARGE SCALE GENOMIC DNA]</scope>
    <source>
        <strain evidence="3">ATCC 20868 / MF5171</strain>
    </source>
</reference>
<feature type="region of interest" description="Disordered" evidence="1">
    <location>
        <begin position="277"/>
        <end position="303"/>
    </location>
</feature>
<evidence type="ECO:0000313" key="2">
    <source>
        <dbReference type="EMBL" id="EPE30211.1"/>
    </source>
</evidence>
<feature type="compositionally biased region" description="Basic residues" evidence="1">
    <location>
        <begin position="720"/>
        <end position="730"/>
    </location>
</feature>
<feature type="region of interest" description="Disordered" evidence="1">
    <location>
        <begin position="532"/>
        <end position="612"/>
    </location>
</feature>
<dbReference type="PANTHER" id="PTHR47842">
    <property type="entry name" value="EXPRESSED PROTEIN"/>
    <property type="match status" value="1"/>
</dbReference>
<dbReference type="AlphaFoldDB" id="S3DDZ9"/>
<sequence>MATQGQLDEKAPVRAPNQSSIASAATPSQLAEKSRTYRIPPDEFATSAQLEEKRRNEFVSSSQQPHLSSAATSGQLAEKARNANAAPSLPPRTISNQPLPPPPYTADDQKRSELIAEQWRSNDPRSSSTHSLVPIEADRDGRRTLLLVFIHGFMGNETSFQSFPAHLHNFLTITLSETHIVHTKIYPRYRSKKNINFARDDFSNWLEPHEGRNVEVILLGHSMGGLLGAEVVLQKPNPPVGGKPLRHRILGSINFDTPFLGMHPGVVGAGLSSIFRPSKDPNTGNSTSGVASPPMSSQSSVYSQGFAPSLASTDTTSQLSLVQSITSPTANPPPKDPFFNPPFVNDVRLPERTGLSNILHFINKHSDGITSATKDLLMSHYEFGSTMADYAGLKNRYKGVRALEDVDDLARAPGQSIPSQNRRVRFVNYYTASTGRPKPPKTPPTPSTQSSDEEEIPDIRHSMDGLNLHPIGGRSSSQTPSISVDDHSDGVVTPRVLEDAAEKNSLKEQIENLGTSSGVQDDFDEPPAMRHIESIPMDDSDDDLYDAEPSKPKVHSAPEDSSEPVDDADPAEPTDQVEPTVELKPTKSEPPLPPLPEVPTEPTPVDLSLYTDKDSRKIAEKEFKRVTKVYQQAVKDRESAIKDRKKLVEKREKKAQQEREKAVKAEEKQRLKDEKEKEKNLSGEEKRLAEEAKRMAAEEKRMADEAKRLAGGSPSSSPKPKSKASAKKSSKGKEKERQPSVTPSVDDDKPKRDKKFCMLPPKINGEIDKCWIRIYMEGVDEVGAHCGLFFPGPQYQSLVGDVGARIGKWVEDDATRRAIIAAEMDD</sequence>
<protein>
    <submittedName>
        <fullName evidence="2">Alpha/beta-Hydrolase</fullName>
    </submittedName>
</protein>
<name>S3DDZ9_GLAL2</name>